<dbReference type="GO" id="GO:0016705">
    <property type="term" value="F:oxidoreductase activity, acting on paired donors, with incorporation or reduction of molecular oxygen"/>
    <property type="evidence" value="ECO:0007669"/>
    <property type="project" value="InterPro"/>
</dbReference>
<evidence type="ECO:0000256" key="1">
    <source>
        <dbReference type="ARBA" id="ARBA00001971"/>
    </source>
</evidence>
<keyword evidence="7" id="KW-0503">Monooxygenase</keyword>
<dbReference type="InterPro" id="IPR001128">
    <property type="entry name" value="Cyt_P450"/>
</dbReference>
<dbReference type="PRINTS" id="PR00463">
    <property type="entry name" value="EP450I"/>
</dbReference>
<evidence type="ECO:0000313" key="11">
    <source>
        <dbReference type="Proteomes" id="UP000000844"/>
    </source>
</evidence>
<dbReference type="EMBL" id="CP001778">
    <property type="protein sequence ID" value="ADD44956.1"/>
    <property type="molecule type" value="Genomic_DNA"/>
</dbReference>
<comment type="cofactor">
    <cofactor evidence="1 8">
        <name>heme</name>
        <dbReference type="ChEBI" id="CHEBI:30413"/>
    </cofactor>
</comment>
<feature type="region of interest" description="Disordered" evidence="9">
    <location>
        <begin position="1"/>
        <end position="20"/>
    </location>
</feature>
<dbReference type="GO" id="GO:0020037">
    <property type="term" value="F:heme binding"/>
    <property type="evidence" value="ECO:0007669"/>
    <property type="project" value="InterPro"/>
</dbReference>
<dbReference type="Gene3D" id="1.10.630.10">
    <property type="entry name" value="Cytochrome P450"/>
    <property type="match status" value="1"/>
</dbReference>
<accession>D3PUT2</accession>
<dbReference type="RefSeq" id="WP_013020527.1">
    <property type="nucleotide sequence ID" value="NC_013947.1"/>
</dbReference>
<gene>
    <name evidence="10" type="ordered locus">Snas_5322</name>
</gene>
<evidence type="ECO:0000256" key="6">
    <source>
        <dbReference type="ARBA" id="ARBA00023004"/>
    </source>
</evidence>
<evidence type="ECO:0000256" key="9">
    <source>
        <dbReference type="SAM" id="MobiDB-lite"/>
    </source>
</evidence>
<dbReference type="STRING" id="446470.Snas_5322"/>
<dbReference type="GO" id="GO:0016125">
    <property type="term" value="P:sterol metabolic process"/>
    <property type="evidence" value="ECO:0007669"/>
    <property type="project" value="TreeGrafter"/>
</dbReference>
<evidence type="ECO:0000256" key="8">
    <source>
        <dbReference type="PIRSR" id="PIRSR602401-1"/>
    </source>
</evidence>
<dbReference type="KEGG" id="sna:Snas_5322"/>
<evidence type="ECO:0000256" key="7">
    <source>
        <dbReference type="ARBA" id="ARBA00023033"/>
    </source>
</evidence>
<dbReference type="InterPro" id="IPR002401">
    <property type="entry name" value="Cyt_P450_E_grp-I"/>
</dbReference>
<dbReference type="Proteomes" id="UP000000844">
    <property type="component" value="Chromosome"/>
</dbReference>
<dbReference type="AlphaFoldDB" id="D3PUT2"/>
<dbReference type="Pfam" id="PF00067">
    <property type="entry name" value="p450"/>
    <property type="match status" value="1"/>
</dbReference>
<reference evidence="10 11" key="1">
    <citation type="journal article" date="2009" name="Stand. Genomic Sci.">
        <title>Complete genome sequence of Stackebrandtia nassauensis type strain (LLR-40K-21).</title>
        <authorList>
            <person name="Munk C."/>
            <person name="Lapidus A."/>
            <person name="Copeland A."/>
            <person name="Jando M."/>
            <person name="Mayilraj S."/>
            <person name="Glavina Del Rio T."/>
            <person name="Nolan M."/>
            <person name="Chen F."/>
            <person name="Lucas S."/>
            <person name="Tice H."/>
            <person name="Cheng J.F."/>
            <person name="Han C."/>
            <person name="Detter J.C."/>
            <person name="Bruce D."/>
            <person name="Goodwin L."/>
            <person name="Chain P."/>
            <person name="Pitluck S."/>
            <person name="Goker M."/>
            <person name="Ovchinikova G."/>
            <person name="Pati A."/>
            <person name="Ivanova N."/>
            <person name="Mavromatis K."/>
            <person name="Chen A."/>
            <person name="Palaniappan K."/>
            <person name="Land M."/>
            <person name="Hauser L."/>
            <person name="Chang Y.J."/>
            <person name="Jeffries C.D."/>
            <person name="Bristow J."/>
            <person name="Eisen J.A."/>
            <person name="Markowitz V."/>
            <person name="Hugenholtz P."/>
            <person name="Kyrpides N.C."/>
            <person name="Klenk H.P."/>
        </authorList>
    </citation>
    <scope>NUCLEOTIDE SEQUENCE [LARGE SCALE GENOMIC DNA]</scope>
    <source>
        <strain evidence="11">DSM 44728 / CIP 108903 / NRRL B-16338 / NBRC 102104 / LLR-40K-21</strain>
    </source>
</reference>
<name>D3PUT2_STANL</name>
<organism evidence="10 11">
    <name type="scientific">Stackebrandtia nassauensis (strain DSM 44728 / CIP 108903 / NRRL B-16338 / NBRC 102104 / LLR-40K-21)</name>
    <dbReference type="NCBI Taxonomy" id="446470"/>
    <lineage>
        <taxon>Bacteria</taxon>
        <taxon>Bacillati</taxon>
        <taxon>Actinomycetota</taxon>
        <taxon>Actinomycetes</taxon>
        <taxon>Glycomycetales</taxon>
        <taxon>Glycomycetaceae</taxon>
        <taxon>Stackebrandtia</taxon>
    </lineage>
</organism>
<dbReference type="PANTHER" id="PTHR24286:SF24">
    <property type="entry name" value="LANOSTEROL 14-ALPHA DEMETHYLASE"/>
    <property type="match status" value="1"/>
</dbReference>
<dbReference type="PANTHER" id="PTHR24286">
    <property type="entry name" value="CYTOCHROME P450 26"/>
    <property type="match status" value="1"/>
</dbReference>
<feature type="binding site" description="axial binding residue" evidence="8">
    <location>
        <position position="375"/>
    </location>
    <ligand>
        <name>heme</name>
        <dbReference type="ChEBI" id="CHEBI:30413"/>
    </ligand>
    <ligandPart>
        <name>Fe</name>
        <dbReference type="ChEBI" id="CHEBI:18248"/>
    </ligandPart>
</feature>
<keyword evidence="5" id="KW-0560">Oxidoreductase</keyword>
<dbReference type="SUPFAM" id="SSF48264">
    <property type="entry name" value="Cytochrome P450"/>
    <property type="match status" value="1"/>
</dbReference>
<dbReference type="CDD" id="cd11067">
    <property type="entry name" value="CYP152"/>
    <property type="match status" value="1"/>
</dbReference>
<evidence type="ECO:0000256" key="3">
    <source>
        <dbReference type="ARBA" id="ARBA00022617"/>
    </source>
</evidence>
<dbReference type="GO" id="GO:0005506">
    <property type="term" value="F:iron ion binding"/>
    <property type="evidence" value="ECO:0007669"/>
    <property type="project" value="InterPro"/>
</dbReference>
<proteinExistence type="inferred from homology"/>
<keyword evidence="11" id="KW-1185">Reference proteome</keyword>
<keyword evidence="3 8" id="KW-0349">Heme</keyword>
<comment type="similarity">
    <text evidence="2">Belongs to the cytochrome P450 family.</text>
</comment>
<evidence type="ECO:0000256" key="2">
    <source>
        <dbReference type="ARBA" id="ARBA00010617"/>
    </source>
</evidence>
<dbReference type="InterPro" id="IPR036396">
    <property type="entry name" value="Cyt_P450_sf"/>
</dbReference>
<dbReference type="OrthoDB" id="9764248at2"/>
<dbReference type="HOGENOM" id="CLU_037319_0_0_11"/>
<evidence type="ECO:0000256" key="4">
    <source>
        <dbReference type="ARBA" id="ARBA00022723"/>
    </source>
</evidence>
<evidence type="ECO:0000256" key="5">
    <source>
        <dbReference type="ARBA" id="ARBA00023002"/>
    </source>
</evidence>
<keyword evidence="6 8" id="KW-0408">Iron</keyword>
<sequence>MTDHTRHVHPTPTDADAIPRVSGDQTLGLLRHGYGYLSGRMRELGADAFEGRMFGSRTVFMAGHDAARLFYDDDKLKRAGAVPSLIRLTLFGKRTVHALDDSEHQHRKAMFNRITAPARVAELADLTDRLWREAIADWTRRSQVRLFRESVRVLGTAVCRWAGIPTRDRELEPHLRDLAAMVDNFGAVGFGQLRGRLARRRANRWAANYIEAVRGELLRPGEKTALHVIAHHRDGDGHLLDTRTAAEELINVLRPTVAVSWFVCFAAHASHTHPQWRHRLASSDDDTVRAFVDEVRRFYPFAPLLAAKARRDFSWRGHEFPSGRWVILDLYGTDHDPDRWRDPDAFDPHRFLESPPDAYDFVPHGGGDSQTGHRCPGEDLTAVLLTRTVRRLAEIDYHVPTQDLGYSANRFPSRIRSGFVMTNVVKPRDALTPPETR</sequence>
<evidence type="ECO:0000313" key="10">
    <source>
        <dbReference type="EMBL" id="ADD44956.1"/>
    </source>
</evidence>
<dbReference type="GO" id="GO:0004497">
    <property type="term" value="F:monooxygenase activity"/>
    <property type="evidence" value="ECO:0007669"/>
    <property type="project" value="UniProtKB-KW"/>
</dbReference>
<keyword evidence="4 8" id="KW-0479">Metal-binding</keyword>
<dbReference type="eggNOG" id="COG2124">
    <property type="taxonomic scope" value="Bacteria"/>
</dbReference>
<protein>
    <submittedName>
        <fullName evidence="10">Fatty acid alpha hydroxylase, cytochrome P450</fullName>
    </submittedName>
</protein>